<dbReference type="CDD" id="cd17242">
    <property type="entry name" value="MobM_relaxase"/>
    <property type="match status" value="1"/>
</dbReference>
<evidence type="ECO:0000256" key="1">
    <source>
        <dbReference type="ARBA" id="ARBA00010657"/>
    </source>
</evidence>
<gene>
    <name evidence="3" type="primary">pre</name>
</gene>
<dbReference type="GO" id="GO:0006310">
    <property type="term" value="P:DNA recombination"/>
    <property type="evidence" value="ECO:0007669"/>
    <property type="project" value="InterPro"/>
</dbReference>
<feature type="coiled-coil region" evidence="2">
    <location>
        <begin position="212"/>
        <end position="267"/>
    </location>
</feature>
<feature type="coiled-coil region" evidence="2">
    <location>
        <begin position="322"/>
        <end position="349"/>
    </location>
</feature>
<sequence>MGYGIMRCEKRKIQACGGIQAENNRQADKQKDFKASDIDWDRTNENEFLIQSMNLQQDIKKELKEHGIDKWRKDAVVCIDGLYTASPEFFEGKTKEECMEYFKDCLEYHEKTYGVTINAVIHFDEATPHMHCQSVPLVEREDGSFKLCAKELMGNIKQYHQRQNEFHEEVGLKYGLERGQVQDREERREHLDTLEFKTQEKTKELTQSIEAVETLKLEGAKLQGRIESKQNDLEAVEGEIERSRGKLEKLEGQVKKAKDFKKEKADKDILGRPRDRVTLDWTEYRSLQKTAKKVEDVEREESLLNYRERQFEQNKAEIQPNIDAAAEDREKAAKELQQAREYKDNLESYILGTAGKQAEEMFQEFKNSLAKGYDMDKLEFIEKELQKYNVGGKSLFDIVEEKFQEHIEEIEHQARSWGPEL</sequence>
<evidence type="ECO:0000256" key="2">
    <source>
        <dbReference type="SAM" id="Coils"/>
    </source>
</evidence>
<dbReference type="GO" id="GO:0003677">
    <property type="term" value="F:DNA binding"/>
    <property type="evidence" value="ECO:0007669"/>
    <property type="project" value="InterPro"/>
</dbReference>
<evidence type="ECO:0000313" key="3">
    <source>
        <dbReference type="EMBL" id="AAB57761.1"/>
    </source>
</evidence>
<comment type="similarity">
    <text evidence="1">Belongs to the plasmid mobilization pre family.</text>
</comment>
<dbReference type="InterPro" id="IPR001668">
    <property type="entry name" value="Mob_Pre"/>
</dbReference>
<dbReference type="NCBIfam" id="NF041497">
    <property type="entry name" value="MobV"/>
    <property type="match status" value="1"/>
</dbReference>
<dbReference type="Pfam" id="PF01076">
    <property type="entry name" value="Mob_Pre"/>
    <property type="match status" value="1"/>
</dbReference>
<dbReference type="EMBL" id="L31579">
    <property type="protein sequence ID" value="AAB57761.1"/>
    <property type="molecule type" value="Genomic_DNA"/>
</dbReference>
<reference evidence="3" key="1">
    <citation type="journal article" date="1997" name="Appl. Environ. Microbiol.">
        <title>Sequence analysis and characterization of pOM1, a small cryptic plasmid from Butyrivibrio fibrisolvens, and its use in construction of a new family of cloning vectors for Butyrivibrios.</title>
        <authorList>
            <person name="Hefford M.A."/>
            <person name="Kobayashi Y."/>
            <person name="Allard S.E."/>
            <person name="Forster R.J."/>
            <person name="Teather R.M."/>
        </authorList>
    </citation>
    <scope>NUCLEOTIDE SEQUENCE</scope>
    <source>
        <plasmid evidence="3">pOM1</plasmid>
    </source>
</reference>
<dbReference type="AlphaFoldDB" id="Q52050"/>
<protein>
    <submittedName>
        <fullName evidence="3">Plasmid recombination protein</fullName>
    </submittedName>
</protein>
<dbReference type="RefSeq" id="WP_010891058.1">
    <property type="nucleotide sequence ID" value="NC_002059.1"/>
</dbReference>
<geneLocation type="plasmid" evidence="3">
    <name>pOM1</name>
</geneLocation>
<name>Q52050_BUTFI</name>
<keyword evidence="3" id="KW-0614">Plasmid</keyword>
<accession>Q52050</accession>
<dbReference type="Gene3D" id="3.30.930.30">
    <property type="match status" value="1"/>
</dbReference>
<keyword evidence="2" id="KW-0175">Coiled coil</keyword>
<organism evidence="3">
    <name type="scientific">Butyrivibrio fibrisolvens</name>
    <dbReference type="NCBI Taxonomy" id="831"/>
    <lineage>
        <taxon>Bacteria</taxon>
        <taxon>Bacillati</taxon>
        <taxon>Bacillota</taxon>
        <taxon>Clostridia</taxon>
        <taxon>Lachnospirales</taxon>
        <taxon>Lachnospiraceae</taxon>
        <taxon>Butyrivibrio</taxon>
    </lineage>
</organism>
<proteinExistence type="inferred from homology"/>